<comment type="caution">
    <text evidence="9">The sequence shown here is derived from an EMBL/GenBank/DDBJ whole genome shotgun (WGS) entry which is preliminary data.</text>
</comment>
<sequence length="343" mass="39748">MSLNKWRKSASLLLVAKNAIASTSQFNYKLLTLKRSSKSSTNPEVTVFPGGILDNAADTSKEWLNIFDNFGFPLETFLSSNPITTKPPIFLPQNPNEIPRCLSLRITAIRETFEECGILICRNNTSKTSERYNWSNHTTLDDVAMWQQKIHKNPNEFLNLCSHLEMYPDVLSLHDWSNWFTPATIKARFDTVFFLAAFREAPPTVAEKNEVMHLQWSTPEEYEEERKNQKIELLVPQFYEISRLRNFSDVNGLVLFAQDRAYSGLEKFFPYQIFSGKDACMILPGDDMYPQPYDPNEEEPKYFDSIPKSKVQHRVHISSKNMQIEVQNYKPRFNHVLPLTSSK</sequence>
<evidence type="ECO:0000256" key="1">
    <source>
        <dbReference type="ARBA" id="ARBA00001936"/>
    </source>
</evidence>
<keyword evidence="4" id="KW-0479">Metal-binding</keyword>
<evidence type="ECO:0000256" key="2">
    <source>
        <dbReference type="ARBA" id="ARBA00001946"/>
    </source>
</evidence>
<comment type="similarity">
    <text evidence="3">Belongs to the Nudix hydrolase family.</text>
</comment>
<evidence type="ECO:0000256" key="7">
    <source>
        <dbReference type="ARBA" id="ARBA00023211"/>
    </source>
</evidence>
<dbReference type="InterPro" id="IPR039121">
    <property type="entry name" value="NUDT19"/>
</dbReference>
<dbReference type="InterPro" id="IPR015797">
    <property type="entry name" value="NUDIX_hydrolase-like_dom_sf"/>
</dbReference>
<keyword evidence="6" id="KW-0460">Magnesium</keyword>
<name>A0AAN7SN40_9COLE</name>
<evidence type="ECO:0000256" key="3">
    <source>
        <dbReference type="ARBA" id="ARBA00005582"/>
    </source>
</evidence>
<dbReference type="InterPro" id="IPR000086">
    <property type="entry name" value="NUDIX_hydrolase_dom"/>
</dbReference>
<dbReference type="PROSITE" id="PS51462">
    <property type="entry name" value="NUDIX"/>
    <property type="match status" value="1"/>
</dbReference>
<comment type="cofactor">
    <cofactor evidence="2">
        <name>Mg(2+)</name>
        <dbReference type="ChEBI" id="CHEBI:18420"/>
    </cofactor>
</comment>
<dbReference type="Proteomes" id="UP001353858">
    <property type="component" value="Unassembled WGS sequence"/>
</dbReference>
<comment type="cofactor">
    <cofactor evidence="1">
        <name>Mn(2+)</name>
        <dbReference type="ChEBI" id="CHEBI:29035"/>
    </cofactor>
</comment>
<evidence type="ECO:0000256" key="6">
    <source>
        <dbReference type="ARBA" id="ARBA00022842"/>
    </source>
</evidence>
<dbReference type="SUPFAM" id="SSF55811">
    <property type="entry name" value="Nudix"/>
    <property type="match status" value="1"/>
</dbReference>
<keyword evidence="10" id="KW-1185">Reference proteome</keyword>
<evidence type="ECO:0000259" key="8">
    <source>
        <dbReference type="PROSITE" id="PS51462"/>
    </source>
</evidence>
<keyword evidence="7" id="KW-0464">Manganese</keyword>
<dbReference type="PANTHER" id="PTHR12318">
    <property type="entry name" value="TESTOSTERONE-REGULATED PROTEIN RP2"/>
    <property type="match status" value="1"/>
</dbReference>
<dbReference type="EMBL" id="JARPUR010000008">
    <property type="protein sequence ID" value="KAK4872220.1"/>
    <property type="molecule type" value="Genomic_DNA"/>
</dbReference>
<dbReference type="AlphaFoldDB" id="A0AAN7SN40"/>
<dbReference type="Gene3D" id="3.90.79.10">
    <property type="entry name" value="Nucleoside Triphosphate Pyrophosphohydrolase"/>
    <property type="match status" value="1"/>
</dbReference>
<organism evidence="9 10">
    <name type="scientific">Aquatica leii</name>
    <dbReference type="NCBI Taxonomy" id="1421715"/>
    <lineage>
        <taxon>Eukaryota</taxon>
        <taxon>Metazoa</taxon>
        <taxon>Ecdysozoa</taxon>
        <taxon>Arthropoda</taxon>
        <taxon>Hexapoda</taxon>
        <taxon>Insecta</taxon>
        <taxon>Pterygota</taxon>
        <taxon>Neoptera</taxon>
        <taxon>Endopterygota</taxon>
        <taxon>Coleoptera</taxon>
        <taxon>Polyphaga</taxon>
        <taxon>Elateriformia</taxon>
        <taxon>Elateroidea</taxon>
        <taxon>Lampyridae</taxon>
        <taxon>Luciolinae</taxon>
        <taxon>Aquatica</taxon>
    </lineage>
</organism>
<evidence type="ECO:0000256" key="5">
    <source>
        <dbReference type="ARBA" id="ARBA00022801"/>
    </source>
</evidence>
<dbReference type="GO" id="GO:0046872">
    <property type="term" value="F:metal ion binding"/>
    <property type="evidence" value="ECO:0007669"/>
    <property type="project" value="UniProtKB-KW"/>
</dbReference>
<evidence type="ECO:0000313" key="10">
    <source>
        <dbReference type="Proteomes" id="UP001353858"/>
    </source>
</evidence>
<dbReference type="GO" id="GO:0016818">
    <property type="term" value="F:hydrolase activity, acting on acid anhydrides, in phosphorus-containing anhydrides"/>
    <property type="evidence" value="ECO:0007669"/>
    <property type="project" value="InterPro"/>
</dbReference>
<keyword evidence="5" id="KW-0378">Hydrolase</keyword>
<feature type="domain" description="Nudix hydrolase" evidence="8">
    <location>
        <begin position="5"/>
        <end position="239"/>
    </location>
</feature>
<gene>
    <name evidence="9" type="ORF">RN001_016344</name>
</gene>
<evidence type="ECO:0000313" key="9">
    <source>
        <dbReference type="EMBL" id="KAK4872220.1"/>
    </source>
</evidence>
<dbReference type="GO" id="GO:0005739">
    <property type="term" value="C:mitochondrion"/>
    <property type="evidence" value="ECO:0007669"/>
    <property type="project" value="TreeGrafter"/>
</dbReference>
<reference evidence="10" key="1">
    <citation type="submission" date="2023-01" db="EMBL/GenBank/DDBJ databases">
        <title>Key to firefly adult light organ development and bioluminescence: homeobox transcription factors regulate luciferase expression and transportation to peroxisome.</title>
        <authorList>
            <person name="Fu X."/>
        </authorList>
    </citation>
    <scope>NUCLEOTIDE SEQUENCE [LARGE SCALE GENOMIC DNA]</scope>
</reference>
<evidence type="ECO:0000256" key="4">
    <source>
        <dbReference type="ARBA" id="ARBA00022723"/>
    </source>
</evidence>
<dbReference type="CDD" id="cd18870">
    <property type="entry name" value="NUDIX_AcylCoAdiphos_Nudt19"/>
    <property type="match status" value="1"/>
</dbReference>
<dbReference type="PANTHER" id="PTHR12318:SF0">
    <property type="entry name" value="ACYL-COENZYME A DIPHOSPHATASE NUDT19"/>
    <property type="match status" value="1"/>
</dbReference>
<protein>
    <recommendedName>
        <fullName evidence="8">Nudix hydrolase domain-containing protein</fullName>
    </recommendedName>
</protein>
<accession>A0AAN7SN40</accession>
<proteinExistence type="inferred from homology"/>